<evidence type="ECO:0000313" key="3">
    <source>
        <dbReference type="EMBL" id="SEJ54847.1"/>
    </source>
</evidence>
<keyword evidence="3" id="KW-0413">Isomerase</keyword>
<dbReference type="InterPro" id="IPR006311">
    <property type="entry name" value="TAT_signal"/>
</dbReference>
<evidence type="ECO:0000259" key="2">
    <source>
        <dbReference type="Pfam" id="PF01261"/>
    </source>
</evidence>
<protein>
    <submittedName>
        <fullName evidence="3">Sugar phosphate isomerase/epimerase</fullName>
    </submittedName>
</protein>
<reference evidence="4" key="1">
    <citation type="submission" date="2016-10" db="EMBL/GenBank/DDBJ databases">
        <authorList>
            <person name="Varghese N."/>
            <person name="Submissions S."/>
        </authorList>
    </citation>
    <scope>NUCLEOTIDE SEQUENCE [LARGE SCALE GENOMIC DNA]</scope>
    <source>
        <strain evidence="4">IBRC-M 10761</strain>
    </source>
</reference>
<name>A0A1H6ZTC5_9BACT</name>
<dbReference type="Proteomes" id="UP000199403">
    <property type="component" value="Unassembled WGS sequence"/>
</dbReference>
<evidence type="ECO:0000256" key="1">
    <source>
        <dbReference type="SAM" id="SignalP"/>
    </source>
</evidence>
<keyword evidence="1" id="KW-0732">Signal</keyword>
<proteinExistence type="predicted"/>
<dbReference type="EMBL" id="FNZH01000005">
    <property type="protein sequence ID" value="SEJ54847.1"/>
    <property type="molecule type" value="Genomic_DNA"/>
</dbReference>
<dbReference type="STRING" id="1416801.SAMN05192553_10518"/>
<dbReference type="InterPro" id="IPR036237">
    <property type="entry name" value="Xyl_isomerase-like_sf"/>
</dbReference>
<feature type="chain" id="PRO_5011457121" evidence="1">
    <location>
        <begin position="27"/>
        <end position="315"/>
    </location>
</feature>
<dbReference type="InterPro" id="IPR013022">
    <property type="entry name" value="Xyl_isomerase-like_TIM-brl"/>
</dbReference>
<dbReference type="PROSITE" id="PS51318">
    <property type="entry name" value="TAT"/>
    <property type="match status" value="1"/>
</dbReference>
<dbReference type="GO" id="GO:0016853">
    <property type="term" value="F:isomerase activity"/>
    <property type="evidence" value="ECO:0007669"/>
    <property type="project" value="UniProtKB-KW"/>
</dbReference>
<dbReference type="RefSeq" id="WP_244891200.1">
    <property type="nucleotide sequence ID" value="NZ_FNZH01000005.1"/>
</dbReference>
<feature type="domain" description="Xylose isomerase-like TIM barrel" evidence="2">
    <location>
        <begin position="55"/>
        <end position="310"/>
    </location>
</feature>
<accession>A0A1H6ZTC5</accession>
<dbReference type="Gene3D" id="3.20.20.150">
    <property type="entry name" value="Divalent-metal-dependent TIM barrel enzymes"/>
    <property type="match status" value="1"/>
</dbReference>
<organism evidence="3 4">
    <name type="scientific">Cyclobacterium xiamenense</name>
    <dbReference type="NCBI Taxonomy" id="1297121"/>
    <lineage>
        <taxon>Bacteria</taxon>
        <taxon>Pseudomonadati</taxon>
        <taxon>Bacteroidota</taxon>
        <taxon>Cytophagia</taxon>
        <taxon>Cytophagales</taxon>
        <taxon>Cyclobacteriaceae</taxon>
        <taxon>Cyclobacterium</taxon>
    </lineage>
</organism>
<keyword evidence="4" id="KW-1185">Reference proteome</keyword>
<dbReference type="SUPFAM" id="SSF51658">
    <property type="entry name" value="Xylose isomerase-like"/>
    <property type="match status" value="1"/>
</dbReference>
<sequence length="315" mass="34863">MNRRTFIQRGGALSLGLATAPYLAQAAPDFRQRKFRISLNPYAIGVKISQEEMIDKAVAHKFEAILPVPAQLMEMSPGKLDEFLARKAAQQLSWDSAGLPVDFRKDKATYEAGIKELPKIAVRLREAGVSRVNTWIMPSHNELPYLENLKQHSQRLGLAAQILGEEGLKLGFEYVGTKNLKIINRYPFVGTLKEVQDLIADIGRPNVGVQLDSFHWYTSSESVADLEKLSNDQIVTCDLNDATAGRSIIEQIDGERQLPGDSGLIDLKGFMQALVNIGYDGPVRAEPFNAKLNAMDNEPALAATSRAMWRTANLV</sequence>
<dbReference type="Pfam" id="PF01261">
    <property type="entry name" value="AP_endonuc_2"/>
    <property type="match status" value="1"/>
</dbReference>
<dbReference type="InterPro" id="IPR050312">
    <property type="entry name" value="IolE/XylAMocC-like"/>
</dbReference>
<gene>
    <name evidence="3" type="ORF">SAMN05192553_10518</name>
</gene>
<evidence type="ECO:0000313" key="4">
    <source>
        <dbReference type="Proteomes" id="UP000199403"/>
    </source>
</evidence>
<dbReference type="AlphaFoldDB" id="A0A1H6ZTC5"/>
<feature type="signal peptide" evidence="1">
    <location>
        <begin position="1"/>
        <end position="26"/>
    </location>
</feature>
<dbReference type="PANTHER" id="PTHR12110">
    <property type="entry name" value="HYDROXYPYRUVATE ISOMERASE"/>
    <property type="match status" value="1"/>
</dbReference>
<dbReference type="PANTHER" id="PTHR12110:SF21">
    <property type="entry name" value="XYLOSE ISOMERASE-LIKE TIM BARREL DOMAIN-CONTAINING PROTEIN"/>
    <property type="match status" value="1"/>
</dbReference>